<dbReference type="RefSeq" id="WP_141981354.1">
    <property type="nucleotide sequence ID" value="NZ_VFPP01000001.1"/>
</dbReference>
<dbReference type="EMBL" id="VFPP01000001">
    <property type="protein sequence ID" value="TQM83525.1"/>
    <property type="molecule type" value="Genomic_DNA"/>
</dbReference>
<keyword evidence="1" id="KW-0472">Membrane</keyword>
<feature type="transmembrane region" description="Helical" evidence="1">
    <location>
        <begin position="29"/>
        <end position="50"/>
    </location>
</feature>
<dbReference type="AlphaFoldDB" id="A0A543JL24"/>
<keyword evidence="1" id="KW-1133">Transmembrane helix</keyword>
<name>A0A543JL24_9PSEU</name>
<proteinExistence type="predicted"/>
<feature type="transmembrane region" description="Helical" evidence="1">
    <location>
        <begin position="62"/>
        <end position="78"/>
    </location>
</feature>
<sequence>MTTALRLPDPFTPDTTTATPTWCCCRCRCAVPAVGGAIALPASLFLPWVLASPFLDVGERRPFYALAGAVGALLRACFAAEPGRGVKRLAVGMALFAAEPVPALPVLGLPARLGEPFAIRGYGAAVAVVAWLVVRHYAWRWA</sequence>
<accession>A0A543JL24</accession>
<reference evidence="2 3" key="1">
    <citation type="submission" date="2019-06" db="EMBL/GenBank/DDBJ databases">
        <title>Sequencing the genomes of 1000 actinobacteria strains.</title>
        <authorList>
            <person name="Klenk H.-P."/>
        </authorList>
    </citation>
    <scope>NUCLEOTIDE SEQUENCE [LARGE SCALE GENOMIC DNA]</scope>
    <source>
        <strain evidence="2 3">DSM 45456</strain>
    </source>
</reference>
<gene>
    <name evidence="2" type="ORF">FHX81_5951</name>
</gene>
<organism evidence="2 3">
    <name type="scientific">Saccharothrix saharensis</name>
    <dbReference type="NCBI Taxonomy" id="571190"/>
    <lineage>
        <taxon>Bacteria</taxon>
        <taxon>Bacillati</taxon>
        <taxon>Actinomycetota</taxon>
        <taxon>Actinomycetes</taxon>
        <taxon>Pseudonocardiales</taxon>
        <taxon>Pseudonocardiaceae</taxon>
        <taxon>Saccharothrix</taxon>
    </lineage>
</organism>
<evidence type="ECO:0000256" key="1">
    <source>
        <dbReference type="SAM" id="Phobius"/>
    </source>
</evidence>
<feature type="transmembrane region" description="Helical" evidence="1">
    <location>
        <begin position="117"/>
        <end position="134"/>
    </location>
</feature>
<keyword evidence="1" id="KW-0812">Transmembrane</keyword>
<protein>
    <submittedName>
        <fullName evidence="2">Uncharacterized protein</fullName>
    </submittedName>
</protein>
<dbReference type="Proteomes" id="UP000316628">
    <property type="component" value="Unassembled WGS sequence"/>
</dbReference>
<feature type="transmembrane region" description="Helical" evidence="1">
    <location>
        <begin position="90"/>
        <end position="111"/>
    </location>
</feature>
<keyword evidence="3" id="KW-1185">Reference proteome</keyword>
<comment type="caution">
    <text evidence="2">The sequence shown here is derived from an EMBL/GenBank/DDBJ whole genome shotgun (WGS) entry which is preliminary data.</text>
</comment>
<evidence type="ECO:0000313" key="3">
    <source>
        <dbReference type="Proteomes" id="UP000316628"/>
    </source>
</evidence>
<evidence type="ECO:0000313" key="2">
    <source>
        <dbReference type="EMBL" id="TQM83525.1"/>
    </source>
</evidence>